<dbReference type="EMBL" id="JBEXAC010000002">
    <property type="protein sequence ID" value="MET7000650.1"/>
    <property type="molecule type" value="Genomic_DNA"/>
</dbReference>
<comment type="caution">
    <text evidence="1">The sequence shown here is derived from an EMBL/GenBank/DDBJ whole genome shotgun (WGS) entry which is preliminary data.</text>
</comment>
<reference evidence="1 2" key="1">
    <citation type="submission" date="2024-06" db="EMBL/GenBank/DDBJ databases">
        <title>Chitinophaga defluvii sp. nov., isolated from municipal sewage.</title>
        <authorList>
            <person name="Zhang L."/>
        </authorList>
    </citation>
    <scope>NUCLEOTIDE SEQUENCE [LARGE SCALE GENOMIC DNA]</scope>
    <source>
        <strain evidence="1 2">H8</strain>
    </source>
</reference>
<organism evidence="1 2">
    <name type="scientific">Chitinophaga defluvii</name>
    <dbReference type="NCBI Taxonomy" id="3163343"/>
    <lineage>
        <taxon>Bacteria</taxon>
        <taxon>Pseudomonadati</taxon>
        <taxon>Bacteroidota</taxon>
        <taxon>Chitinophagia</taxon>
        <taxon>Chitinophagales</taxon>
        <taxon>Chitinophagaceae</taxon>
        <taxon>Chitinophaga</taxon>
    </lineage>
</organism>
<proteinExistence type="predicted"/>
<gene>
    <name evidence="1" type="ORF">ABR189_24920</name>
</gene>
<protein>
    <submittedName>
        <fullName evidence="1">Uncharacterized protein</fullName>
    </submittedName>
</protein>
<evidence type="ECO:0000313" key="2">
    <source>
        <dbReference type="Proteomes" id="UP001549749"/>
    </source>
</evidence>
<accession>A0ABV2TC90</accession>
<sequence>MNQQKMTFLFEIGTEKSEQAYQATKLFTLCAMMVSKGMDLTLIIPFMEGMAYSWEE</sequence>
<keyword evidence="2" id="KW-1185">Reference proteome</keyword>
<dbReference type="RefSeq" id="WP_354663204.1">
    <property type="nucleotide sequence ID" value="NZ_JBEXAC010000002.1"/>
</dbReference>
<evidence type="ECO:0000313" key="1">
    <source>
        <dbReference type="EMBL" id="MET7000650.1"/>
    </source>
</evidence>
<dbReference type="Proteomes" id="UP001549749">
    <property type="component" value="Unassembled WGS sequence"/>
</dbReference>
<name>A0ABV2TC90_9BACT</name>